<sequence length="106" mass="12002">MKTGFVILLMGILLLDSSWVTKGDLPLKASCQPGFSQSFYTLLVSRDVLQGRSILKVGFFNLPLCRGGGLLFSRRERTLAPWHRKGKLESEIFSWERRSARGERSV</sequence>
<evidence type="ECO:0000259" key="6">
    <source>
        <dbReference type="Pfam" id="PF08758"/>
    </source>
</evidence>
<dbReference type="AlphaFoldDB" id="A0AAV6H711"/>
<evidence type="ECO:0000256" key="5">
    <source>
        <dbReference type="SAM" id="SignalP"/>
    </source>
</evidence>
<keyword evidence="2" id="KW-0472">Membrane</keyword>
<dbReference type="Proteomes" id="UP000823561">
    <property type="component" value="Chromosome 4"/>
</dbReference>
<comment type="caution">
    <text evidence="7">The sequence shown here is derived from an EMBL/GenBank/DDBJ whole genome shotgun (WGS) entry which is preliminary data.</text>
</comment>
<evidence type="ECO:0000256" key="4">
    <source>
        <dbReference type="ARBA" id="ARBA00023180"/>
    </source>
</evidence>
<keyword evidence="3" id="KW-0130">Cell adhesion</keyword>
<name>A0AAV6H711_9TELE</name>
<proteinExistence type="predicted"/>
<dbReference type="GO" id="GO:0005886">
    <property type="term" value="C:plasma membrane"/>
    <property type="evidence" value="ECO:0007669"/>
    <property type="project" value="UniProtKB-SubCell"/>
</dbReference>
<dbReference type="GO" id="GO:0007155">
    <property type="term" value="P:cell adhesion"/>
    <property type="evidence" value="ECO:0007669"/>
    <property type="project" value="UniProtKB-KW"/>
</dbReference>
<accession>A0AAV6H711</accession>
<keyword evidence="8" id="KW-1185">Reference proteome</keyword>
<reference evidence="7" key="1">
    <citation type="submission" date="2020-10" db="EMBL/GenBank/DDBJ databases">
        <title>Chromosome-scale genome assembly of the Allis shad, Alosa alosa.</title>
        <authorList>
            <person name="Margot Z."/>
            <person name="Christophe K."/>
            <person name="Cabau C."/>
            <person name="Louis A."/>
            <person name="Berthelot C."/>
            <person name="Parey E."/>
            <person name="Roest Crollius H."/>
            <person name="Montfort J."/>
            <person name="Robinson-Rechavi M."/>
            <person name="Bucao C."/>
            <person name="Bouchez O."/>
            <person name="Gislard M."/>
            <person name="Lluch J."/>
            <person name="Milhes M."/>
            <person name="Lampietro C."/>
            <person name="Lopez Roques C."/>
            <person name="Donnadieu C."/>
            <person name="Braasch I."/>
            <person name="Desvignes T."/>
            <person name="Postlethwait J."/>
            <person name="Bobe J."/>
            <person name="Guiguen Y."/>
        </authorList>
    </citation>
    <scope>NUCLEOTIDE SEQUENCE</scope>
    <source>
        <strain evidence="7">M-15738</strain>
        <tissue evidence="7">Blood</tissue>
    </source>
</reference>
<evidence type="ECO:0000313" key="8">
    <source>
        <dbReference type="Proteomes" id="UP000823561"/>
    </source>
</evidence>
<gene>
    <name evidence="7" type="ORF">AALO_G00049690</name>
</gene>
<dbReference type="InterPro" id="IPR014868">
    <property type="entry name" value="Cadherin_pro_dom"/>
</dbReference>
<keyword evidence="4" id="KW-0325">Glycoprotein</keyword>
<evidence type="ECO:0000256" key="1">
    <source>
        <dbReference type="ARBA" id="ARBA00004236"/>
    </source>
</evidence>
<protein>
    <recommendedName>
        <fullName evidence="6">Cadherin prodomain domain-containing protein</fullName>
    </recommendedName>
</protein>
<feature type="signal peptide" evidence="5">
    <location>
        <begin position="1"/>
        <end position="23"/>
    </location>
</feature>
<dbReference type="Pfam" id="PF08758">
    <property type="entry name" value="Cadherin_pro"/>
    <property type="match status" value="1"/>
</dbReference>
<comment type="subcellular location">
    <subcellularLocation>
        <location evidence="1">Cell membrane</location>
    </subcellularLocation>
</comment>
<evidence type="ECO:0000256" key="2">
    <source>
        <dbReference type="ARBA" id="ARBA00022475"/>
    </source>
</evidence>
<keyword evidence="2" id="KW-1003">Cell membrane</keyword>
<feature type="chain" id="PRO_5043764546" description="Cadherin prodomain domain-containing protein" evidence="5">
    <location>
        <begin position="24"/>
        <end position="106"/>
    </location>
</feature>
<keyword evidence="5" id="KW-0732">Signal</keyword>
<dbReference type="EMBL" id="JADWDJ010000004">
    <property type="protein sequence ID" value="KAG5281867.1"/>
    <property type="molecule type" value="Genomic_DNA"/>
</dbReference>
<evidence type="ECO:0000313" key="7">
    <source>
        <dbReference type="EMBL" id="KAG5281867.1"/>
    </source>
</evidence>
<evidence type="ECO:0000256" key="3">
    <source>
        <dbReference type="ARBA" id="ARBA00022889"/>
    </source>
</evidence>
<organism evidence="7 8">
    <name type="scientific">Alosa alosa</name>
    <name type="common">allis shad</name>
    <dbReference type="NCBI Taxonomy" id="278164"/>
    <lineage>
        <taxon>Eukaryota</taxon>
        <taxon>Metazoa</taxon>
        <taxon>Chordata</taxon>
        <taxon>Craniata</taxon>
        <taxon>Vertebrata</taxon>
        <taxon>Euteleostomi</taxon>
        <taxon>Actinopterygii</taxon>
        <taxon>Neopterygii</taxon>
        <taxon>Teleostei</taxon>
        <taxon>Clupei</taxon>
        <taxon>Clupeiformes</taxon>
        <taxon>Clupeoidei</taxon>
        <taxon>Clupeidae</taxon>
        <taxon>Alosa</taxon>
    </lineage>
</organism>
<feature type="domain" description="Cadherin prodomain" evidence="6">
    <location>
        <begin position="30"/>
        <end position="60"/>
    </location>
</feature>